<feature type="binding site" description="axial binding residue" evidence="6">
    <location>
        <position position="128"/>
    </location>
    <ligand>
        <name>heme c</name>
        <dbReference type="ChEBI" id="CHEBI:61717"/>
        <label>1</label>
    </ligand>
    <ligandPart>
        <name>Fe</name>
        <dbReference type="ChEBI" id="CHEBI:18248"/>
    </ligandPart>
</feature>
<keyword evidence="10" id="KW-1185">Reference proteome</keyword>
<keyword evidence="7" id="KW-0732">Signal</keyword>
<evidence type="ECO:0000256" key="2">
    <source>
        <dbReference type="ARBA" id="ARBA00022617"/>
    </source>
</evidence>
<dbReference type="InterPro" id="IPR020942">
    <property type="entry name" value="Cyt_c_III_dom"/>
</dbReference>
<feature type="binding site" description="axial binding residue" evidence="6">
    <location>
        <position position="129"/>
    </location>
    <ligand>
        <name>heme c</name>
        <dbReference type="ChEBI" id="CHEBI:61717"/>
        <label>1</label>
    </ligand>
    <ligandPart>
        <name>Fe</name>
        <dbReference type="ChEBI" id="CHEBI:18248"/>
    </ligandPart>
</feature>
<feature type="binding site" description="axial binding residue" evidence="6">
    <location>
        <position position="50"/>
    </location>
    <ligand>
        <name>heme c</name>
        <dbReference type="ChEBI" id="CHEBI:61717"/>
        <label>1</label>
    </ligand>
    <ligandPart>
        <name>Fe</name>
        <dbReference type="ChEBI" id="CHEBI:18248"/>
    </ligandPart>
</feature>
<comment type="cofactor">
    <cofactor evidence="6">
        <name>heme c</name>
        <dbReference type="ChEBI" id="CHEBI:61717"/>
    </cofactor>
    <text evidence="6">Binds 4 heme c groups covalently per monomer.</text>
</comment>
<feature type="binding site" description="axial binding residue" evidence="6">
    <location>
        <position position="79"/>
    </location>
    <ligand>
        <name>heme c</name>
        <dbReference type="ChEBI" id="CHEBI:61717"/>
        <label>1</label>
    </ligand>
    <ligandPart>
        <name>Fe</name>
        <dbReference type="ChEBI" id="CHEBI:18248"/>
    </ligandPart>
</feature>
<dbReference type="Pfam" id="PF02085">
    <property type="entry name" value="Cytochrom_CIII"/>
    <property type="match status" value="1"/>
</dbReference>
<feature type="binding site" description="axial binding residue" evidence="6">
    <location>
        <position position="110"/>
    </location>
    <ligand>
        <name>heme c</name>
        <dbReference type="ChEBI" id="CHEBI:61717"/>
        <label>1</label>
    </ligand>
    <ligandPart>
        <name>Fe</name>
        <dbReference type="ChEBI" id="CHEBI:18248"/>
    </ligandPart>
</feature>
<dbReference type="PRINTS" id="PR00609">
    <property type="entry name" value="CYTOCHROMEC3"/>
</dbReference>
<evidence type="ECO:0000256" key="1">
    <source>
        <dbReference type="ARBA" id="ARBA00022448"/>
    </source>
</evidence>
<feature type="binding site" description="axial binding residue" evidence="6">
    <location>
        <position position="109"/>
    </location>
    <ligand>
        <name>heme c</name>
        <dbReference type="ChEBI" id="CHEBI:61717"/>
        <label>1</label>
    </ligand>
    <ligandPart>
        <name>Fe</name>
        <dbReference type="ChEBI" id="CHEBI:18248"/>
    </ligandPart>
</feature>
<dbReference type="KEGG" id="drt:Dret_0413"/>
<dbReference type="HOGENOM" id="CLU_125874_3_0_7"/>
<dbReference type="AlphaFoldDB" id="C8X085"/>
<dbReference type="GO" id="GO:0020037">
    <property type="term" value="F:heme binding"/>
    <property type="evidence" value="ECO:0007669"/>
    <property type="project" value="InterPro"/>
</dbReference>
<evidence type="ECO:0000313" key="9">
    <source>
        <dbReference type="EMBL" id="ACV67710.1"/>
    </source>
</evidence>
<dbReference type="GO" id="GO:0009055">
    <property type="term" value="F:electron transfer activity"/>
    <property type="evidence" value="ECO:0007669"/>
    <property type="project" value="InterPro"/>
</dbReference>
<keyword evidence="5 6" id="KW-0408">Iron</keyword>
<evidence type="ECO:0000256" key="4">
    <source>
        <dbReference type="ARBA" id="ARBA00022982"/>
    </source>
</evidence>
<keyword evidence="3 6" id="KW-0479">Metal-binding</keyword>
<organism evidence="9 10">
    <name type="scientific">Desulfohalobium retbaense (strain ATCC 49708 / DSM 5692 / JCM 16813 / HR100)</name>
    <dbReference type="NCBI Taxonomy" id="485915"/>
    <lineage>
        <taxon>Bacteria</taxon>
        <taxon>Pseudomonadati</taxon>
        <taxon>Thermodesulfobacteriota</taxon>
        <taxon>Desulfovibrionia</taxon>
        <taxon>Desulfovibrionales</taxon>
        <taxon>Desulfohalobiaceae</taxon>
        <taxon>Desulfohalobium</taxon>
    </lineage>
</organism>
<feature type="chain" id="PRO_5002993112" evidence="7">
    <location>
        <begin position="26"/>
        <end position="133"/>
    </location>
</feature>
<feature type="domain" description="Class III cytochrome C" evidence="8">
    <location>
        <begin position="40"/>
        <end position="129"/>
    </location>
</feature>
<keyword evidence="4" id="KW-0249">Electron transport</keyword>
<dbReference type="InterPro" id="IPR036280">
    <property type="entry name" value="Multihaem_cyt_sf"/>
</dbReference>
<dbReference type="eggNOG" id="ENOG5030JAZ">
    <property type="taxonomic scope" value="Bacteria"/>
</dbReference>
<dbReference type="InterPro" id="IPR002322">
    <property type="entry name" value="Cyt_c_III"/>
</dbReference>
<feature type="signal peptide" evidence="7">
    <location>
        <begin position="1"/>
        <end position="25"/>
    </location>
</feature>
<dbReference type="CDD" id="cd08168">
    <property type="entry name" value="Cytochrom_C3"/>
    <property type="match status" value="1"/>
</dbReference>
<feature type="binding site" description="axial binding residue" evidence="6">
    <location>
        <position position="62"/>
    </location>
    <ligand>
        <name>heme c</name>
        <dbReference type="ChEBI" id="CHEBI:61717"/>
        <label>1</label>
    </ligand>
    <ligandPart>
        <name>Fe</name>
        <dbReference type="ChEBI" id="CHEBI:18248"/>
    </ligandPart>
</feature>
<evidence type="ECO:0000259" key="8">
    <source>
        <dbReference type="Pfam" id="PF02085"/>
    </source>
</evidence>
<feature type="binding site" description="covalent" evidence="6">
    <location>
        <position position="80"/>
    </location>
    <ligand>
        <name>heme c</name>
        <dbReference type="ChEBI" id="CHEBI:61717"/>
        <label>2</label>
    </ligand>
</feature>
<dbReference type="RefSeq" id="WP_015750868.1">
    <property type="nucleotide sequence ID" value="NC_013223.1"/>
</dbReference>
<keyword evidence="2 6" id="KW-0349">Heme</keyword>
<dbReference type="GO" id="GO:0046872">
    <property type="term" value="F:metal ion binding"/>
    <property type="evidence" value="ECO:0007669"/>
    <property type="project" value="UniProtKB-KW"/>
</dbReference>
<feature type="binding site" description="axial binding residue" evidence="6">
    <location>
        <position position="125"/>
    </location>
    <ligand>
        <name>heme c</name>
        <dbReference type="ChEBI" id="CHEBI:61717"/>
        <label>1</label>
    </ligand>
    <ligandPart>
        <name>Fe</name>
        <dbReference type="ChEBI" id="CHEBI:18248"/>
    </ligandPart>
</feature>
<dbReference type="Proteomes" id="UP000001052">
    <property type="component" value="Chromosome"/>
</dbReference>
<protein>
    <submittedName>
        <fullName evidence="9">Cytochrome c class III</fullName>
    </submittedName>
</protein>
<dbReference type="SUPFAM" id="SSF48695">
    <property type="entry name" value="Multiheme cytochromes"/>
    <property type="match status" value="1"/>
</dbReference>
<accession>C8X085</accession>
<feature type="binding site" description="axial binding residue" evidence="6">
    <location>
        <position position="74"/>
    </location>
    <ligand>
        <name>heme c</name>
        <dbReference type="ChEBI" id="CHEBI:61717"/>
        <label>1</label>
    </ligand>
    <ligandPart>
        <name>Fe</name>
        <dbReference type="ChEBI" id="CHEBI:18248"/>
    </ligandPart>
</feature>
<reference evidence="9 10" key="2">
    <citation type="journal article" date="2010" name="Stand. Genomic Sci.">
        <title>Complete genome sequence of Desulfohalobium retbaense type strain (HR(100)).</title>
        <authorList>
            <person name="Spring S."/>
            <person name="Nolan M."/>
            <person name="Lapidus A."/>
            <person name="Glavina Del Rio T."/>
            <person name="Copeland A."/>
            <person name="Tice H."/>
            <person name="Cheng J.F."/>
            <person name="Lucas S."/>
            <person name="Land M."/>
            <person name="Chen F."/>
            <person name="Bruce D."/>
            <person name="Goodwin L."/>
            <person name="Pitluck S."/>
            <person name="Ivanova N."/>
            <person name="Mavromatis K."/>
            <person name="Mikhailova N."/>
            <person name="Pati A."/>
            <person name="Chen A."/>
            <person name="Palaniappan K."/>
            <person name="Hauser L."/>
            <person name="Chang Y.J."/>
            <person name="Jeffries C.D."/>
            <person name="Munk C."/>
            <person name="Kiss H."/>
            <person name="Chain P."/>
            <person name="Han C."/>
            <person name="Brettin T."/>
            <person name="Detter J.C."/>
            <person name="Schuler E."/>
            <person name="Goker M."/>
            <person name="Rohde M."/>
            <person name="Bristow J."/>
            <person name="Eisen J.A."/>
            <person name="Markowitz V."/>
            <person name="Hugenholtz P."/>
            <person name="Kyrpides N.C."/>
            <person name="Klenk H.P."/>
        </authorList>
    </citation>
    <scope>NUCLEOTIDE SEQUENCE [LARGE SCALE GENOMIC DNA]</scope>
    <source>
        <strain evidence="9 10">DSM 5692</strain>
    </source>
</reference>
<feature type="binding site" description="axial binding residue" evidence="6">
    <location>
        <position position="53"/>
    </location>
    <ligand>
        <name>heme c</name>
        <dbReference type="ChEBI" id="CHEBI:61717"/>
        <label>1</label>
    </ligand>
    <ligandPart>
        <name>Fe</name>
        <dbReference type="ChEBI" id="CHEBI:18248"/>
    </ligandPart>
</feature>
<feature type="binding site" description="axial binding residue" evidence="6">
    <location>
        <position position="61"/>
    </location>
    <ligand>
        <name>heme c</name>
        <dbReference type="ChEBI" id="CHEBI:61717"/>
        <label>1</label>
    </ligand>
    <ligandPart>
        <name>Fe</name>
        <dbReference type="ChEBI" id="CHEBI:18248"/>
    </ligandPart>
</feature>
<feature type="binding site" description="axial binding residue" evidence="6">
    <location>
        <position position="58"/>
    </location>
    <ligand>
        <name>heme c</name>
        <dbReference type="ChEBI" id="CHEBI:61717"/>
        <label>1</label>
    </ligand>
    <ligandPart>
        <name>Fe</name>
        <dbReference type="ChEBI" id="CHEBI:18248"/>
    </ligandPart>
</feature>
<dbReference type="STRING" id="485915.Dret_0413"/>
<evidence type="ECO:0000256" key="7">
    <source>
        <dbReference type="SAM" id="SignalP"/>
    </source>
</evidence>
<gene>
    <name evidence="9" type="ordered locus">Dret_0413</name>
</gene>
<feature type="binding site" description="axial binding residue" evidence="6">
    <location>
        <position position="106"/>
    </location>
    <ligand>
        <name>heme c</name>
        <dbReference type="ChEBI" id="CHEBI:61717"/>
        <label>1</label>
    </ligand>
    <ligandPart>
        <name>Fe</name>
        <dbReference type="ChEBI" id="CHEBI:18248"/>
    </ligandPart>
</feature>
<evidence type="ECO:0000313" key="10">
    <source>
        <dbReference type="Proteomes" id="UP000001052"/>
    </source>
</evidence>
<evidence type="ECO:0000256" key="6">
    <source>
        <dbReference type="PIRSR" id="PIRSR602322-1"/>
    </source>
</evidence>
<keyword evidence="1" id="KW-0813">Transport</keyword>
<evidence type="ECO:0000256" key="5">
    <source>
        <dbReference type="ARBA" id="ARBA00023004"/>
    </source>
</evidence>
<dbReference type="Gene3D" id="3.90.10.10">
    <property type="entry name" value="Cytochrome C3"/>
    <property type="match status" value="1"/>
</dbReference>
<reference evidence="10" key="1">
    <citation type="submission" date="2009-09" db="EMBL/GenBank/DDBJ databases">
        <title>The complete chromosome of Desulfohalobium retbaense DSM 5692.</title>
        <authorList>
            <consortium name="US DOE Joint Genome Institute (JGI-PGF)"/>
            <person name="Lucas S."/>
            <person name="Copeland A."/>
            <person name="Lapidus A."/>
            <person name="Glavina del Rio T."/>
            <person name="Dalin E."/>
            <person name="Tice H."/>
            <person name="Bruce D."/>
            <person name="Goodwin L."/>
            <person name="Pitluck S."/>
            <person name="Kyrpides N."/>
            <person name="Mavromatis K."/>
            <person name="Ivanova N."/>
            <person name="Mikhailova N."/>
            <person name="Munk A.C."/>
            <person name="Brettin T."/>
            <person name="Detter J.C."/>
            <person name="Han C."/>
            <person name="Tapia R."/>
            <person name="Larimer F."/>
            <person name="Land M."/>
            <person name="Hauser L."/>
            <person name="Markowitz V."/>
            <person name="Cheng J.-F."/>
            <person name="Hugenholtz P."/>
            <person name="Woyke T."/>
            <person name="Wu D."/>
            <person name="Spring S."/>
            <person name="Klenk H.-P."/>
            <person name="Eisen J.A."/>
        </authorList>
    </citation>
    <scope>NUCLEOTIDE SEQUENCE [LARGE SCALE GENOMIC DNA]</scope>
    <source>
        <strain evidence="10">DSM 5692</strain>
    </source>
</reference>
<proteinExistence type="predicted"/>
<evidence type="ECO:0000256" key="3">
    <source>
        <dbReference type="ARBA" id="ARBA00022723"/>
    </source>
</evidence>
<dbReference type="EMBL" id="CP001734">
    <property type="protein sequence ID" value="ACV67710.1"/>
    <property type="molecule type" value="Genomic_DNA"/>
</dbReference>
<sequence length="133" mass="14694">MKKQICFALACLVVVGFAVLPTLQAQMPPSNITYEAPEIMPRLGPSHFSHDSHYAHDCMTCHHMWDGFSEIKSCSAEGCHDQRGTMKMEGSTIYYAFHKKSSQASCLGCHMQLKKAGEPTGPIGCTTCHEKQD</sequence>
<name>C8X085_DESRD</name>
<feature type="binding site" description="axial binding residue" evidence="6">
    <location>
        <position position="63"/>
    </location>
    <ligand>
        <name>heme c</name>
        <dbReference type="ChEBI" id="CHEBI:61717"/>
        <label>1</label>
    </ligand>
    <ligandPart>
        <name>Fe</name>
        <dbReference type="ChEBI" id="CHEBI:18248"/>
    </ligandPart>
</feature>